<organism evidence="4 5">
    <name type="scientific">Pseudodonghicola flavimaris</name>
    <dbReference type="NCBI Taxonomy" id="3050036"/>
    <lineage>
        <taxon>Bacteria</taxon>
        <taxon>Pseudomonadati</taxon>
        <taxon>Pseudomonadota</taxon>
        <taxon>Alphaproteobacteria</taxon>
        <taxon>Rhodobacterales</taxon>
        <taxon>Paracoccaceae</taxon>
        <taxon>Pseudodonghicola</taxon>
    </lineage>
</organism>
<name>A0ABT7EZZ8_9RHOB</name>
<dbReference type="SUPFAM" id="SSF53448">
    <property type="entry name" value="Nucleotide-diphospho-sugar transferases"/>
    <property type="match status" value="1"/>
</dbReference>
<keyword evidence="5" id="KW-1185">Reference proteome</keyword>
<evidence type="ECO:0000313" key="5">
    <source>
        <dbReference type="Proteomes" id="UP001243757"/>
    </source>
</evidence>
<accession>A0ABT7EZZ8</accession>
<evidence type="ECO:0000256" key="1">
    <source>
        <dbReference type="ARBA" id="ARBA00006739"/>
    </source>
</evidence>
<evidence type="ECO:0000313" key="4">
    <source>
        <dbReference type="EMBL" id="MDK3017918.1"/>
    </source>
</evidence>
<keyword evidence="3 4" id="KW-0808">Transferase</keyword>
<dbReference type="Gene3D" id="3.90.550.10">
    <property type="entry name" value="Spore Coat Polysaccharide Biosynthesis Protein SpsA, Chain A"/>
    <property type="match status" value="1"/>
</dbReference>
<protein>
    <submittedName>
        <fullName evidence="4">Glycosyltransferase</fullName>
        <ecNumber evidence="4">2.4.-.-</ecNumber>
    </submittedName>
</protein>
<proteinExistence type="inferred from homology"/>
<dbReference type="EC" id="2.4.-.-" evidence="4"/>
<comment type="similarity">
    <text evidence="1">Belongs to the glycosyltransferase 2 family.</text>
</comment>
<dbReference type="Pfam" id="PF13641">
    <property type="entry name" value="Glyco_tranf_2_3"/>
    <property type="match status" value="1"/>
</dbReference>
<dbReference type="PANTHER" id="PTHR43179">
    <property type="entry name" value="RHAMNOSYLTRANSFERASE WBBL"/>
    <property type="match status" value="1"/>
</dbReference>
<dbReference type="InterPro" id="IPR029044">
    <property type="entry name" value="Nucleotide-diphossugar_trans"/>
</dbReference>
<dbReference type="EMBL" id="JASNJD010000005">
    <property type="protein sequence ID" value="MDK3017918.1"/>
    <property type="molecule type" value="Genomic_DNA"/>
</dbReference>
<reference evidence="4 5" key="1">
    <citation type="submission" date="2023-05" db="EMBL/GenBank/DDBJ databases">
        <title>Pseudodonghicola sp. nov.</title>
        <authorList>
            <person name="Huang J."/>
        </authorList>
    </citation>
    <scope>NUCLEOTIDE SEQUENCE [LARGE SCALE GENOMIC DNA]</scope>
    <source>
        <strain evidence="4 5">IC7</strain>
    </source>
</reference>
<dbReference type="Proteomes" id="UP001243757">
    <property type="component" value="Unassembled WGS sequence"/>
</dbReference>
<comment type="caution">
    <text evidence="4">The sequence shown here is derived from an EMBL/GenBank/DDBJ whole genome shotgun (WGS) entry which is preliminary data.</text>
</comment>
<dbReference type="PANTHER" id="PTHR43179:SF12">
    <property type="entry name" value="GALACTOFURANOSYLTRANSFERASE GLFT2"/>
    <property type="match status" value="1"/>
</dbReference>
<evidence type="ECO:0000256" key="3">
    <source>
        <dbReference type="ARBA" id="ARBA00022679"/>
    </source>
</evidence>
<dbReference type="RefSeq" id="WP_284480724.1">
    <property type="nucleotide sequence ID" value="NZ_JASNJD010000005.1"/>
</dbReference>
<dbReference type="GO" id="GO:0016757">
    <property type="term" value="F:glycosyltransferase activity"/>
    <property type="evidence" value="ECO:0007669"/>
    <property type="project" value="UniProtKB-KW"/>
</dbReference>
<sequence length="414" mass="45224">MTGALTVSVVIVSRHRPRALRRCLLGLSQLRYPAFEVIVVADPEALAGLRALPQAARVRQIVYDQPNISVARNLGIAEAAGEVIAFIDDDSVPEPTWLNCLAAAFADPAVAAAGGWVRGRNGISYQSESAEVDALGVERPLSVDPGRITVMTAQPGRAIKTEGTNMAVRRSMLVRLGGFDPRYRFFLDETDLNLRLAEAGAATALVPLAQVHHGFAASARRRPDRAPRDLTEIGASWAVFLARHAPPGAIAARWRAIRAAERRRVIDHMVAGRLEPRDVRRLLAELEAGYAEGLARPSQPMPLPAPAAGFHPFSARPAGRSLLIAGRSWTRRRLQAAAREAVAAGNAVTVMRFSPTALYHRVRFTEAGIWEQTGGLFGRSRRDQPLIRLWRFGRRVRAEAERCQKTRGFDASVT</sequence>
<gene>
    <name evidence="4" type="ORF">QO033_09530</name>
</gene>
<evidence type="ECO:0000256" key="2">
    <source>
        <dbReference type="ARBA" id="ARBA00022676"/>
    </source>
</evidence>
<keyword evidence="2 4" id="KW-0328">Glycosyltransferase</keyword>